<dbReference type="Proteomes" id="UP000728032">
    <property type="component" value="Unassembled WGS sequence"/>
</dbReference>
<evidence type="ECO:0000313" key="4">
    <source>
        <dbReference type="EMBL" id="CAD7644473.1"/>
    </source>
</evidence>
<dbReference type="Pfam" id="PF00564">
    <property type="entry name" value="PB1"/>
    <property type="match status" value="1"/>
</dbReference>
<sequence>MQCRGGGGGGGVGHELAAEQSSGGGAGCGGSGGSRVQRFRVNPSMTALPALHSLVVRAFNLNGDFALSYLRRDSYEWCAIGSDRDLEDAYGHSSQPSLQIRLQVDDHTDHKSHSLADWDIITNSDVVRSQCTSIAVSLINQVEKLMTRASDSAKPKPTADSAAIPLNDNEFRKCLDAEGRVKCGRELRIGVYRRGVEPSLRKVVWKHLLNVYPHGLTAQQRIDFMKLKCETYCQMRNLWQSNQTDPTVEQTLHTVRKDVLRTDRYHHYYSGDSDDDDNENVTALLNVLTTYALNHKDRYCQGMSDLASPLLYAMKDESHAYICFCALMARLCDNFNSNGEVMSRKFAHLSQLLQYYDPEFYAYLCGQECHELLFC</sequence>
<gene>
    <name evidence="4" type="ORF">ONB1V03_LOCUS4690</name>
</gene>
<feature type="non-terminal residue" evidence="4">
    <location>
        <position position="375"/>
    </location>
</feature>
<dbReference type="SUPFAM" id="SSF54277">
    <property type="entry name" value="CAD &amp; PB1 domains"/>
    <property type="match status" value="1"/>
</dbReference>
<reference evidence="4" key="1">
    <citation type="submission" date="2020-11" db="EMBL/GenBank/DDBJ databases">
        <authorList>
            <person name="Tran Van P."/>
        </authorList>
    </citation>
    <scope>NUCLEOTIDE SEQUENCE</scope>
</reference>
<feature type="region of interest" description="Disordered" evidence="2">
    <location>
        <begin position="1"/>
        <end position="33"/>
    </location>
</feature>
<evidence type="ECO:0000313" key="5">
    <source>
        <dbReference type="Proteomes" id="UP000728032"/>
    </source>
</evidence>
<dbReference type="InterPro" id="IPR000195">
    <property type="entry name" value="Rab-GAP-TBC_dom"/>
</dbReference>
<feature type="compositionally biased region" description="Gly residues" evidence="2">
    <location>
        <begin position="22"/>
        <end position="33"/>
    </location>
</feature>
<keyword evidence="1" id="KW-0343">GTPase activation</keyword>
<dbReference type="EMBL" id="OC916513">
    <property type="protein sequence ID" value="CAD7644473.1"/>
    <property type="molecule type" value="Genomic_DNA"/>
</dbReference>
<proteinExistence type="predicted"/>
<evidence type="ECO:0000256" key="1">
    <source>
        <dbReference type="ARBA" id="ARBA00022468"/>
    </source>
</evidence>
<dbReference type="GO" id="GO:0005776">
    <property type="term" value="C:autophagosome"/>
    <property type="evidence" value="ECO:0007669"/>
    <property type="project" value="TreeGrafter"/>
</dbReference>
<dbReference type="InterPro" id="IPR000270">
    <property type="entry name" value="PB1_dom"/>
</dbReference>
<dbReference type="SMART" id="SM00164">
    <property type="entry name" value="TBC"/>
    <property type="match status" value="1"/>
</dbReference>
<dbReference type="AlphaFoldDB" id="A0A7R9LML6"/>
<feature type="compositionally biased region" description="Gly residues" evidence="2">
    <location>
        <begin position="1"/>
        <end position="13"/>
    </location>
</feature>
<name>A0A7R9LML6_9ACAR</name>
<dbReference type="OrthoDB" id="10264062at2759"/>
<protein>
    <recommendedName>
        <fullName evidence="3">Rab-GAP TBC domain-containing protein</fullName>
    </recommendedName>
</protein>
<dbReference type="PANTHER" id="PTHR22957">
    <property type="entry name" value="TBC1 DOMAIN FAMILY MEMBER GTPASE-ACTIVATING PROTEIN"/>
    <property type="match status" value="1"/>
</dbReference>
<dbReference type="Gene3D" id="1.10.8.270">
    <property type="entry name" value="putative rabgap domain of human tbc1 domain family member 14 like domains"/>
    <property type="match status" value="1"/>
</dbReference>
<organism evidence="4">
    <name type="scientific">Oppiella nova</name>
    <dbReference type="NCBI Taxonomy" id="334625"/>
    <lineage>
        <taxon>Eukaryota</taxon>
        <taxon>Metazoa</taxon>
        <taxon>Ecdysozoa</taxon>
        <taxon>Arthropoda</taxon>
        <taxon>Chelicerata</taxon>
        <taxon>Arachnida</taxon>
        <taxon>Acari</taxon>
        <taxon>Acariformes</taxon>
        <taxon>Sarcoptiformes</taxon>
        <taxon>Oribatida</taxon>
        <taxon>Brachypylina</taxon>
        <taxon>Oppioidea</taxon>
        <taxon>Oppiidae</taxon>
        <taxon>Oppiella</taxon>
    </lineage>
</organism>
<accession>A0A7R9LML6</accession>
<dbReference type="GO" id="GO:0005096">
    <property type="term" value="F:GTPase activator activity"/>
    <property type="evidence" value="ECO:0007669"/>
    <property type="project" value="UniProtKB-KW"/>
</dbReference>
<keyword evidence="5" id="KW-1185">Reference proteome</keyword>
<dbReference type="SUPFAM" id="SSF47923">
    <property type="entry name" value="Ypt/Rab-GAP domain of gyp1p"/>
    <property type="match status" value="1"/>
</dbReference>
<dbReference type="PANTHER" id="PTHR22957:SF333">
    <property type="entry name" value="TBC1 DOMAIN FAMILY MEMBER 25"/>
    <property type="match status" value="1"/>
</dbReference>
<evidence type="ECO:0000256" key="2">
    <source>
        <dbReference type="SAM" id="MobiDB-lite"/>
    </source>
</evidence>
<feature type="domain" description="Rab-GAP TBC" evidence="3">
    <location>
        <begin position="195"/>
        <end position="375"/>
    </location>
</feature>
<dbReference type="PROSITE" id="PS50086">
    <property type="entry name" value="TBC_RABGAP"/>
    <property type="match status" value="1"/>
</dbReference>
<dbReference type="InterPro" id="IPR035969">
    <property type="entry name" value="Rab-GAP_TBC_sf"/>
</dbReference>
<dbReference type="Pfam" id="PF00566">
    <property type="entry name" value="RabGAP-TBC"/>
    <property type="match status" value="1"/>
</dbReference>
<dbReference type="EMBL" id="CAJPVJ010001688">
    <property type="protein sequence ID" value="CAG2165144.1"/>
    <property type="molecule type" value="Genomic_DNA"/>
</dbReference>
<dbReference type="GO" id="GO:1901096">
    <property type="term" value="P:regulation of autophagosome maturation"/>
    <property type="evidence" value="ECO:0007669"/>
    <property type="project" value="TreeGrafter"/>
</dbReference>
<evidence type="ECO:0000259" key="3">
    <source>
        <dbReference type="PROSITE" id="PS50086"/>
    </source>
</evidence>